<dbReference type="RefSeq" id="WP_180282327.1">
    <property type="nucleotide sequence ID" value="NZ_JABFDB010000008.1"/>
</dbReference>
<protein>
    <submittedName>
        <fullName evidence="5">Lrp/AsnC family transcriptional regulator</fullName>
    </submittedName>
</protein>
<dbReference type="PANTHER" id="PTHR30154:SF53">
    <property type="entry name" value="HTH-TYPE TRANSCRIPTIONAL REGULATOR LRPC"/>
    <property type="match status" value="1"/>
</dbReference>
<evidence type="ECO:0000256" key="1">
    <source>
        <dbReference type="ARBA" id="ARBA00023015"/>
    </source>
</evidence>
<accession>A0ABX2TBC9</accession>
<dbReference type="PANTHER" id="PTHR30154">
    <property type="entry name" value="LEUCINE-RESPONSIVE REGULATORY PROTEIN"/>
    <property type="match status" value="1"/>
</dbReference>
<dbReference type="InterPro" id="IPR019887">
    <property type="entry name" value="Tscrpt_reg_AsnC/Lrp_C"/>
</dbReference>
<dbReference type="Pfam" id="PF13404">
    <property type="entry name" value="HTH_AsnC-type"/>
    <property type="match status" value="1"/>
</dbReference>
<comment type="caution">
    <text evidence="5">The sequence shown here is derived from an EMBL/GenBank/DDBJ whole genome shotgun (WGS) entry which is preliminary data.</text>
</comment>
<dbReference type="Pfam" id="PF01037">
    <property type="entry name" value="AsnC_trans_reg"/>
    <property type="match status" value="1"/>
</dbReference>
<dbReference type="Gene3D" id="1.10.10.10">
    <property type="entry name" value="Winged helix-like DNA-binding domain superfamily/Winged helix DNA-binding domain"/>
    <property type="match status" value="1"/>
</dbReference>
<reference evidence="5 6" key="1">
    <citation type="submission" date="2020-05" db="EMBL/GenBank/DDBJ databases">
        <title>Azospirillum oleiclasticum sp. nov, a nitrogen-fixing and heavy crude oil-emulsifying bacterium isolated from the crude oil of Yumen Oilfield.</title>
        <authorList>
            <person name="Wu D."/>
            <person name="Cai M."/>
            <person name="Zhang X."/>
        </authorList>
    </citation>
    <scope>NUCLEOTIDE SEQUENCE [LARGE SCALE GENOMIC DNA]</scope>
    <source>
        <strain evidence="5 6">ROY-1-1-2</strain>
    </source>
</reference>
<evidence type="ECO:0000256" key="2">
    <source>
        <dbReference type="ARBA" id="ARBA00023125"/>
    </source>
</evidence>
<dbReference type="InterPro" id="IPR000485">
    <property type="entry name" value="AsnC-type_HTH_dom"/>
</dbReference>
<organism evidence="5 6">
    <name type="scientific">Azospirillum oleiclasticum</name>
    <dbReference type="NCBI Taxonomy" id="2735135"/>
    <lineage>
        <taxon>Bacteria</taxon>
        <taxon>Pseudomonadati</taxon>
        <taxon>Pseudomonadota</taxon>
        <taxon>Alphaproteobacteria</taxon>
        <taxon>Rhodospirillales</taxon>
        <taxon>Azospirillaceae</taxon>
        <taxon>Azospirillum</taxon>
    </lineage>
</organism>
<keyword evidence="6" id="KW-1185">Reference proteome</keyword>
<evidence type="ECO:0000313" key="6">
    <source>
        <dbReference type="Proteomes" id="UP000584642"/>
    </source>
</evidence>
<keyword evidence="2" id="KW-0238">DNA-binding</keyword>
<dbReference type="InterPro" id="IPR019888">
    <property type="entry name" value="Tscrpt_reg_AsnC-like"/>
</dbReference>
<dbReference type="InterPro" id="IPR036390">
    <property type="entry name" value="WH_DNA-bd_sf"/>
</dbReference>
<dbReference type="Gene3D" id="3.30.70.920">
    <property type="match status" value="1"/>
</dbReference>
<dbReference type="PRINTS" id="PR00033">
    <property type="entry name" value="HTHASNC"/>
</dbReference>
<dbReference type="InterPro" id="IPR011008">
    <property type="entry name" value="Dimeric_a/b-barrel"/>
</dbReference>
<keyword evidence="3" id="KW-0804">Transcription</keyword>
<dbReference type="PROSITE" id="PS00519">
    <property type="entry name" value="HTH_ASNC_1"/>
    <property type="match status" value="1"/>
</dbReference>
<keyword evidence="1" id="KW-0805">Transcription regulation</keyword>
<feature type="domain" description="HTH asnC-type" evidence="4">
    <location>
        <begin position="1"/>
        <end position="62"/>
    </location>
</feature>
<name>A0ABX2TBC9_9PROT</name>
<dbReference type="InterPro" id="IPR019885">
    <property type="entry name" value="Tscrpt_reg_HTH_AsnC-type_CS"/>
</dbReference>
<dbReference type="SUPFAM" id="SSF46785">
    <property type="entry name" value="Winged helix' DNA-binding domain"/>
    <property type="match status" value="1"/>
</dbReference>
<dbReference type="EMBL" id="JABFDB010000008">
    <property type="protein sequence ID" value="NYZ20556.1"/>
    <property type="molecule type" value="Genomic_DNA"/>
</dbReference>
<dbReference type="SMART" id="SM00344">
    <property type="entry name" value="HTH_ASNC"/>
    <property type="match status" value="1"/>
</dbReference>
<gene>
    <name evidence="5" type="ORF">HND93_12610</name>
</gene>
<dbReference type="SUPFAM" id="SSF54909">
    <property type="entry name" value="Dimeric alpha+beta barrel"/>
    <property type="match status" value="1"/>
</dbReference>
<proteinExistence type="predicted"/>
<evidence type="ECO:0000259" key="4">
    <source>
        <dbReference type="PROSITE" id="PS50956"/>
    </source>
</evidence>
<dbReference type="Proteomes" id="UP000584642">
    <property type="component" value="Unassembled WGS sequence"/>
</dbReference>
<evidence type="ECO:0000313" key="5">
    <source>
        <dbReference type="EMBL" id="NYZ20556.1"/>
    </source>
</evidence>
<dbReference type="PROSITE" id="PS50956">
    <property type="entry name" value="HTH_ASNC_2"/>
    <property type="match status" value="1"/>
</dbReference>
<sequence>MDEIDRKLIAHAQNDGRASYAEMGAAVGLSVSAVNERLKKLQASGAITGWGARASAEALGLDLLAFVHVLLERPEHEAAFRQTMRDTPAVQECHHVTGEWSYLLKVRVANTAALERFLTERLKTVPGLGRSHTVIVLSTVKETPALPTE</sequence>
<evidence type="ECO:0000256" key="3">
    <source>
        <dbReference type="ARBA" id="ARBA00023163"/>
    </source>
</evidence>
<dbReference type="InterPro" id="IPR036388">
    <property type="entry name" value="WH-like_DNA-bd_sf"/>
</dbReference>